<dbReference type="Pfam" id="PF00419">
    <property type="entry name" value="Fimbrial"/>
    <property type="match status" value="1"/>
</dbReference>
<dbReference type="InterPro" id="IPR050263">
    <property type="entry name" value="Bact_Fimbrial_Adh_Pro"/>
</dbReference>
<keyword evidence="3 5" id="KW-0732">Signal</keyword>
<feature type="signal peptide" evidence="5">
    <location>
        <begin position="1"/>
        <end position="21"/>
    </location>
</feature>
<evidence type="ECO:0000256" key="5">
    <source>
        <dbReference type="SAM" id="SignalP"/>
    </source>
</evidence>
<dbReference type="PANTHER" id="PTHR33420">
    <property type="entry name" value="FIMBRIAL SUBUNIT ELFA-RELATED"/>
    <property type="match status" value="1"/>
</dbReference>
<dbReference type="Proteomes" id="UP000037632">
    <property type="component" value="Unassembled WGS sequence"/>
</dbReference>
<sequence length="168" mass="16903">MNLPRLMAALLLLGTAANAHADTATITITGNVLPGTCTMANAVVALDDIDATDLTPGHDNKLTPTTLEFTGCVGVTSIALGFAGVDDPDHDGHWKNGAGTGAASGVAVALLDGRSGSTYLKKGASKTVAVNGAATATLDLRAGYFRTTGTVLKAGTVSTQITVTADYR</sequence>
<dbReference type="PANTHER" id="PTHR33420:SF3">
    <property type="entry name" value="FIMBRIAL SUBUNIT ELFA"/>
    <property type="match status" value="1"/>
</dbReference>
<evidence type="ECO:0000256" key="1">
    <source>
        <dbReference type="ARBA" id="ARBA00004561"/>
    </source>
</evidence>
<evidence type="ECO:0000313" key="8">
    <source>
        <dbReference type="Proteomes" id="UP000037632"/>
    </source>
</evidence>
<dbReference type="AlphaFoldDB" id="A0AB34TLB3"/>
<feature type="domain" description="Fimbrial-type adhesion" evidence="6">
    <location>
        <begin position="26"/>
        <end position="167"/>
    </location>
</feature>
<comment type="similarity">
    <text evidence="2">Belongs to the fimbrial protein family.</text>
</comment>
<organism evidence="7 8">
    <name type="scientific">Stenotrophomonas maltophilia</name>
    <name type="common">Pseudomonas maltophilia</name>
    <name type="synonym">Xanthomonas maltophilia</name>
    <dbReference type="NCBI Taxonomy" id="40324"/>
    <lineage>
        <taxon>Bacteria</taxon>
        <taxon>Pseudomonadati</taxon>
        <taxon>Pseudomonadota</taxon>
        <taxon>Gammaproteobacteria</taxon>
        <taxon>Lysobacterales</taxon>
        <taxon>Lysobacteraceae</taxon>
        <taxon>Stenotrophomonas</taxon>
        <taxon>Stenotrophomonas maltophilia group</taxon>
    </lineage>
</organism>
<evidence type="ECO:0000259" key="6">
    <source>
        <dbReference type="Pfam" id="PF00419"/>
    </source>
</evidence>
<dbReference type="EMBL" id="JZIW01000001">
    <property type="protein sequence ID" value="KOO83879.1"/>
    <property type="molecule type" value="Genomic_DNA"/>
</dbReference>
<evidence type="ECO:0000256" key="2">
    <source>
        <dbReference type="ARBA" id="ARBA00006671"/>
    </source>
</evidence>
<proteinExistence type="inferred from homology"/>
<comment type="caution">
    <text evidence="7">The sequence shown here is derived from an EMBL/GenBank/DDBJ whole genome shotgun (WGS) entry which is preliminary data.</text>
</comment>
<feature type="chain" id="PRO_5044336685" description="Fimbrial-type adhesion domain-containing protein" evidence="5">
    <location>
        <begin position="22"/>
        <end position="168"/>
    </location>
</feature>
<protein>
    <recommendedName>
        <fullName evidence="6">Fimbrial-type adhesion domain-containing protein</fullName>
    </recommendedName>
</protein>
<dbReference type="Gene3D" id="2.60.40.1090">
    <property type="entry name" value="Fimbrial-type adhesion domain"/>
    <property type="match status" value="1"/>
</dbReference>
<dbReference type="GO" id="GO:0009289">
    <property type="term" value="C:pilus"/>
    <property type="evidence" value="ECO:0007669"/>
    <property type="project" value="UniProtKB-SubCell"/>
</dbReference>
<keyword evidence="4" id="KW-0281">Fimbrium</keyword>
<dbReference type="InterPro" id="IPR000259">
    <property type="entry name" value="Adhesion_dom_fimbrial"/>
</dbReference>
<evidence type="ECO:0000256" key="4">
    <source>
        <dbReference type="ARBA" id="ARBA00023263"/>
    </source>
</evidence>
<dbReference type="GO" id="GO:0043709">
    <property type="term" value="P:cell adhesion involved in single-species biofilm formation"/>
    <property type="evidence" value="ECO:0007669"/>
    <property type="project" value="TreeGrafter"/>
</dbReference>
<dbReference type="InterPro" id="IPR008966">
    <property type="entry name" value="Adhesion_dom_sf"/>
</dbReference>
<evidence type="ECO:0000313" key="7">
    <source>
        <dbReference type="EMBL" id="KOO83879.1"/>
    </source>
</evidence>
<name>A0AB34TLB3_STEMA</name>
<evidence type="ECO:0000256" key="3">
    <source>
        <dbReference type="ARBA" id="ARBA00022729"/>
    </source>
</evidence>
<dbReference type="SUPFAM" id="SSF49401">
    <property type="entry name" value="Bacterial adhesins"/>
    <property type="match status" value="1"/>
</dbReference>
<reference evidence="7 8" key="1">
    <citation type="journal article" date="2015" name="Antimicrob. Agents Chemother.">
        <title>Whole-Genome Sequencing Identifies Emergence of a Quinolone Resistance Mutation in a Case of Stenotrophomonas maltophilia Bacteremia.</title>
        <authorList>
            <person name="Pak T.R."/>
            <person name="Altman D.R."/>
            <person name="Attie O."/>
            <person name="Sebra R."/>
            <person name="Hamula C.L."/>
            <person name="Lewis M."/>
            <person name="Deikus G."/>
            <person name="Newman L.C."/>
            <person name="Fang G."/>
            <person name="Hand J."/>
            <person name="Papel G."/>
            <person name="Wallach F."/>
            <person name="Schadt E.E."/>
            <person name="Huprikar S."/>
            <person name="van Bakel H."/>
            <person name="Kasarskis A."/>
            <person name="Bashir A."/>
        </authorList>
    </citation>
    <scope>NUCLEOTIDE SEQUENCE [LARGE SCALE GENOMIC DNA]</scope>
    <source>
        <strain evidence="7 8">ISMMS6</strain>
    </source>
</reference>
<gene>
    <name evidence="7" type="ORF">VL23_12030</name>
</gene>
<accession>A0AB34TLB3</accession>
<dbReference type="RefSeq" id="WP_053462153.1">
    <property type="nucleotide sequence ID" value="NZ_JZIW01000001.1"/>
</dbReference>
<comment type="subcellular location">
    <subcellularLocation>
        <location evidence="1">Fimbrium</location>
    </subcellularLocation>
</comment>
<dbReference type="InterPro" id="IPR036937">
    <property type="entry name" value="Adhesion_dom_fimbrial_sf"/>
</dbReference>